<keyword evidence="3" id="KW-1185">Reference proteome</keyword>
<dbReference type="InterPro" id="IPR041581">
    <property type="entry name" value="Glyoxalase_6"/>
</dbReference>
<evidence type="ECO:0000313" key="3">
    <source>
        <dbReference type="Proteomes" id="UP000472676"/>
    </source>
</evidence>
<accession>A0A6M2BM44</accession>
<dbReference type="Gene3D" id="3.10.180.10">
    <property type="entry name" value="2,3-Dihydroxybiphenyl 1,2-Dioxygenase, domain 1"/>
    <property type="match status" value="1"/>
</dbReference>
<evidence type="ECO:0000313" key="2">
    <source>
        <dbReference type="EMBL" id="NGY03169.1"/>
    </source>
</evidence>
<dbReference type="AlphaFoldDB" id="A0A6M2BM44"/>
<dbReference type="Pfam" id="PF18029">
    <property type="entry name" value="Glyoxalase_6"/>
    <property type="match status" value="1"/>
</dbReference>
<name>A0A6M2BM44_9GAMM</name>
<reference evidence="2 3" key="1">
    <citation type="journal article" date="2014" name="Int. J. Syst. Evol. Microbiol.">
        <title>Solimonas terrae sp. nov., isolated from soil.</title>
        <authorList>
            <person name="Kim S.J."/>
            <person name="Moon J.Y."/>
            <person name="Weon H.Y."/>
            <person name="Ahn J.H."/>
            <person name="Chen W.M."/>
            <person name="Kwon S.W."/>
        </authorList>
    </citation>
    <scope>NUCLEOTIDE SEQUENCE [LARGE SCALE GENOMIC DNA]</scope>
    <source>
        <strain evidence="2 3">KIS83-12</strain>
    </source>
</reference>
<dbReference type="EMBL" id="JAAMOW010000001">
    <property type="protein sequence ID" value="NGY03169.1"/>
    <property type="molecule type" value="Genomic_DNA"/>
</dbReference>
<dbReference type="Proteomes" id="UP000472676">
    <property type="component" value="Unassembled WGS sequence"/>
</dbReference>
<organism evidence="2 3">
    <name type="scientific">Solimonas terrae</name>
    <dbReference type="NCBI Taxonomy" id="1396819"/>
    <lineage>
        <taxon>Bacteria</taxon>
        <taxon>Pseudomonadati</taxon>
        <taxon>Pseudomonadota</taxon>
        <taxon>Gammaproteobacteria</taxon>
        <taxon>Nevskiales</taxon>
        <taxon>Nevskiaceae</taxon>
        <taxon>Solimonas</taxon>
    </lineage>
</organism>
<protein>
    <recommendedName>
        <fullName evidence="1">Glyoxalase-like domain-containing protein</fullName>
    </recommendedName>
</protein>
<evidence type="ECO:0000259" key="1">
    <source>
        <dbReference type="Pfam" id="PF18029"/>
    </source>
</evidence>
<dbReference type="InterPro" id="IPR029068">
    <property type="entry name" value="Glyas_Bleomycin-R_OHBP_Dase"/>
</dbReference>
<proteinExistence type="predicted"/>
<comment type="caution">
    <text evidence="2">The sequence shown here is derived from an EMBL/GenBank/DDBJ whole genome shotgun (WGS) entry which is preliminary data.</text>
</comment>
<sequence>MDVRQLPPDEAGKCVELVDPGNHLHIDVQAVMHPSRVHPDIETDSIEAEVARLESPGARRLRHASVA</sequence>
<feature type="domain" description="Glyoxalase-like" evidence="1">
    <location>
        <begin position="19"/>
        <end position="64"/>
    </location>
</feature>
<gene>
    <name evidence="2" type="ORF">G7Y85_00175</name>
</gene>